<keyword evidence="2" id="KW-1185">Reference proteome</keyword>
<evidence type="ECO:0000313" key="2">
    <source>
        <dbReference type="Proteomes" id="UP001595907"/>
    </source>
</evidence>
<reference evidence="2" key="1">
    <citation type="journal article" date="2019" name="Int. J. Syst. Evol. Microbiol.">
        <title>The Global Catalogue of Microorganisms (GCM) 10K type strain sequencing project: providing services to taxonomists for standard genome sequencing and annotation.</title>
        <authorList>
            <consortium name="The Broad Institute Genomics Platform"/>
            <consortium name="The Broad Institute Genome Sequencing Center for Infectious Disease"/>
            <person name="Wu L."/>
            <person name="Ma J."/>
        </authorList>
    </citation>
    <scope>NUCLEOTIDE SEQUENCE [LARGE SCALE GENOMIC DNA]</scope>
    <source>
        <strain evidence="2">CECT 8289</strain>
    </source>
</reference>
<accession>A0ABV8QRI7</accession>
<dbReference type="EMBL" id="JBHSCZ010000002">
    <property type="protein sequence ID" value="MFC4262860.1"/>
    <property type="molecule type" value="Genomic_DNA"/>
</dbReference>
<sequence length="312" mass="35762">MKKIIIVAASLLLASLVFVYLLIPQKITASKIFTFKAPMLTVKRCFADSSIWSQWFPLQNSNSNHFSIANYSFNNIHTNDINSSNIVIKNDNYTLNSTVSFFPIQSDTVIVTWTFDMPATQNPIKKITYYFEAKEIKTTLTDVLNHFKNFIEDDVKVYGMRVKETEVNDTCIITIKSQSSHYPTTQQVYEVVTQLKNYATQSNATATNHAMFHITQVGDSSFYFMIGLPINKRLNNNGNIAFKQMLPHGKFLVSDSIIGGVQKVTQQFLQFEKYKADHKYISPAIPFQLLITDRSLQPDSSKWVTQFYYPVF</sequence>
<dbReference type="InterPro" id="IPR011256">
    <property type="entry name" value="Reg_factor_effector_dom_sf"/>
</dbReference>
<gene>
    <name evidence="1" type="ORF">ACFOWM_08230</name>
</gene>
<dbReference type="Gene3D" id="3.20.80.10">
    <property type="entry name" value="Regulatory factor, effector binding domain"/>
    <property type="match status" value="1"/>
</dbReference>
<protein>
    <recommendedName>
        <fullName evidence="3">Effector-binding domain-containing protein</fullName>
    </recommendedName>
</protein>
<name>A0ABV8QRI7_9BACT</name>
<dbReference type="Proteomes" id="UP001595907">
    <property type="component" value="Unassembled WGS sequence"/>
</dbReference>
<evidence type="ECO:0008006" key="3">
    <source>
        <dbReference type="Google" id="ProtNLM"/>
    </source>
</evidence>
<dbReference type="RefSeq" id="WP_379708731.1">
    <property type="nucleotide sequence ID" value="NZ_JBHSCZ010000002.1"/>
</dbReference>
<comment type="caution">
    <text evidence="1">The sequence shown here is derived from an EMBL/GenBank/DDBJ whole genome shotgun (WGS) entry which is preliminary data.</text>
</comment>
<proteinExistence type="predicted"/>
<evidence type="ECO:0000313" key="1">
    <source>
        <dbReference type="EMBL" id="MFC4262860.1"/>
    </source>
</evidence>
<organism evidence="1 2">
    <name type="scientific">Ferruginibacter yonginensis</name>
    <dbReference type="NCBI Taxonomy" id="1310416"/>
    <lineage>
        <taxon>Bacteria</taxon>
        <taxon>Pseudomonadati</taxon>
        <taxon>Bacteroidota</taxon>
        <taxon>Chitinophagia</taxon>
        <taxon>Chitinophagales</taxon>
        <taxon>Chitinophagaceae</taxon>
        <taxon>Ferruginibacter</taxon>
    </lineage>
</organism>